<dbReference type="AlphaFoldDB" id="A0A367ZD19"/>
<reference evidence="1 2" key="1">
    <citation type="submission" date="2018-05" db="EMBL/GenBank/DDBJ databases">
        <title>A metagenomic window into the 2 km-deep terrestrial subsurface aquifer revealed taxonomically and functionally diverse microbial community comprising novel uncultured bacterial lineages.</title>
        <authorList>
            <person name="Kadnikov V.V."/>
            <person name="Mardanov A.V."/>
            <person name="Beletsky A.V."/>
            <person name="Banks D."/>
            <person name="Pimenov N.V."/>
            <person name="Frank Y.A."/>
            <person name="Karnachuk O.V."/>
            <person name="Ravin N.V."/>
        </authorList>
    </citation>
    <scope>NUCLEOTIDE SEQUENCE [LARGE SCALE GENOMIC DNA]</scope>
    <source>
        <strain evidence="1">BY5</strain>
    </source>
</reference>
<gene>
    <name evidence="1" type="ORF">OZSIB_3741</name>
</gene>
<protein>
    <submittedName>
        <fullName evidence="1">Uncharacterized protein</fullName>
    </submittedName>
</protein>
<sequence>MAQDTKEQLAARLAESKRDLENLQAESRAWLEGHIKNPHLASNTREVYRLRLLKDYRAGHQALRDGDYALAYNLFAASLSDPNASPVSRYLALDYMRAAAAKMKDLKKYCDALRQQGELASTEDLSVLGISKDPHNRQGYEESIKILMASRDSSVFDALVEARMRDAKDQSKRSEVVEKLRREIRLREEIFND</sequence>
<accession>A0A367ZD19</accession>
<comment type="caution">
    <text evidence="1">The sequence shown here is derived from an EMBL/GenBank/DDBJ whole genome shotgun (WGS) entry which is preliminary data.</text>
</comment>
<dbReference type="Proteomes" id="UP000252355">
    <property type="component" value="Unassembled WGS sequence"/>
</dbReference>
<evidence type="ECO:0000313" key="2">
    <source>
        <dbReference type="Proteomes" id="UP000252355"/>
    </source>
</evidence>
<evidence type="ECO:0000313" key="1">
    <source>
        <dbReference type="EMBL" id="RCK75302.1"/>
    </source>
</evidence>
<name>A0A367ZD19_9BACT</name>
<organism evidence="1 2">
    <name type="scientific">Candidatus Ozemobacter sibiricus</name>
    <dbReference type="NCBI Taxonomy" id="2268124"/>
    <lineage>
        <taxon>Bacteria</taxon>
        <taxon>Candidatus Ozemobacteria</taxon>
        <taxon>Candidatus Ozemobacterales</taxon>
        <taxon>Candidatus Ozemobacteraceae</taxon>
        <taxon>Candidatus Ozemobacter</taxon>
    </lineage>
</organism>
<proteinExistence type="predicted"/>
<dbReference type="EMBL" id="QOQW01000039">
    <property type="protein sequence ID" value="RCK75302.1"/>
    <property type="molecule type" value="Genomic_DNA"/>
</dbReference>